<evidence type="ECO:0000313" key="4">
    <source>
        <dbReference type="EMBL" id="UWX55910.1"/>
    </source>
</evidence>
<evidence type="ECO:0000256" key="1">
    <source>
        <dbReference type="SAM" id="MobiDB-lite"/>
    </source>
</evidence>
<accession>A0ABY5YCR2</accession>
<dbReference type="Proteomes" id="UP001059209">
    <property type="component" value="Chromosome"/>
</dbReference>
<feature type="domain" description="Macroglobulin" evidence="3">
    <location>
        <begin position="50"/>
        <end position="131"/>
    </location>
</feature>
<evidence type="ECO:0000256" key="2">
    <source>
        <dbReference type="SAM" id="SignalP"/>
    </source>
</evidence>
<feature type="chain" id="PRO_5045425806" evidence="2">
    <location>
        <begin position="28"/>
        <end position="208"/>
    </location>
</feature>
<name>A0ABY5YCR2_9FLAO</name>
<dbReference type="RefSeq" id="WP_260574419.1">
    <property type="nucleotide sequence ID" value="NZ_CP104205.1"/>
</dbReference>
<feature type="signal peptide" evidence="2">
    <location>
        <begin position="1"/>
        <end position="27"/>
    </location>
</feature>
<keyword evidence="2" id="KW-0732">Signal</keyword>
<gene>
    <name evidence="4" type="ORF">NYZ99_05870</name>
</gene>
<dbReference type="EMBL" id="CP104205">
    <property type="protein sequence ID" value="UWX55910.1"/>
    <property type="molecule type" value="Genomic_DNA"/>
</dbReference>
<feature type="region of interest" description="Disordered" evidence="1">
    <location>
        <begin position="157"/>
        <end position="176"/>
    </location>
</feature>
<dbReference type="Gene3D" id="2.60.40.1930">
    <property type="match status" value="1"/>
</dbReference>
<protein>
    <submittedName>
        <fullName evidence="4">MG2 domain-containing protein</fullName>
    </submittedName>
</protein>
<organism evidence="4 5">
    <name type="scientific">Maribacter litopenaei</name>
    <dbReference type="NCBI Taxonomy" id="2976127"/>
    <lineage>
        <taxon>Bacteria</taxon>
        <taxon>Pseudomonadati</taxon>
        <taxon>Bacteroidota</taxon>
        <taxon>Flavobacteriia</taxon>
        <taxon>Flavobacteriales</taxon>
        <taxon>Flavobacteriaceae</taxon>
        <taxon>Maribacter</taxon>
    </lineage>
</organism>
<sequence>MKNLRPFWFLASLAMLALLSFNGPVQESLQLDNILGKLMLYNNNERPEKTYLQTDKDFYTNGETIWFKTYLVDGIDHRASNRSRVVHVELVGPDGQVVERRKQFVLGPGAEGEIRLDQELQQGEYTLRAYTKYMLNEDEPVLFEKKIPIRMQSMATSDIPETPQEFGRSIKNDDDDDDISELASRIIVRFFPEGGSSLTGCPQNSVSR</sequence>
<keyword evidence="5" id="KW-1185">Reference proteome</keyword>
<evidence type="ECO:0000259" key="3">
    <source>
        <dbReference type="Pfam" id="PF01835"/>
    </source>
</evidence>
<reference evidence="4" key="1">
    <citation type="submission" date="2022-09" db="EMBL/GenBank/DDBJ databases">
        <title>Maribacter litopenaei sp. nov., isolated from the intestinal tract of the Pacific White Shrimp, Litopenaeus vannamei.</title>
        <authorList>
            <person name="Kim S.Y."/>
            <person name="Hwang C.Y."/>
        </authorList>
    </citation>
    <scope>NUCLEOTIDE SEQUENCE</scope>
    <source>
        <strain evidence="4">HL-LV01</strain>
    </source>
</reference>
<dbReference type="InterPro" id="IPR002890">
    <property type="entry name" value="MG2"/>
</dbReference>
<evidence type="ECO:0000313" key="5">
    <source>
        <dbReference type="Proteomes" id="UP001059209"/>
    </source>
</evidence>
<proteinExistence type="predicted"/>
<dbReference type="Pfam" id="PF01835">
    <property type="entry name" value="MG2"/>
    <property type="match status" value="1"/>
</dbReference>